<name>A0A8S1PBK4_PARPR</name>
<feature type="region of interest" description="Disordered" evidence="1">
    <location>
        <begin position="1"/>
        <end position="21"/>
    </location>
</feature>
<reference evidence="3" key="1">
    <citation type="submission" date="2021-01" db="EMBL/GenBank/DDBJ databases">
        <authorList>
            <consortium name="Genoscope - CEA"/>
            <person name="William W."/>
        </authorList>
    </citation>
    <scope>NUCLEOTIDE SEQUENCE</scope>
</reference>
<dbReference type="AlphaFoldDB" id="A0A8S1PBK4"/>
<feature type="compositionally biased region" description="Basic and acidic residues" evidence="1">
    <location>
        <begin position="1"/>
        <end position="10"/>
    </location>
</feature>
<keyword evidence="2" id="KW-1133">Transmembrane helix</keyword>
<organism evidence="3 4">
    <name type="scientific">Paramecium primaurelia</name>
    <dbReference type="NCBI Taxonomy" id="5886"/>
    <lineage>
        <taxon>Eukaryota</taxon>
        <taxon>Sar</taxon>
        <taxon>Alveolata</taxon>
        <taxon>Ciliophora</taxon>
        <taxon>Intramacronucleata</taxon>
        <taxon>Oligohymenophorea</taxon>
        <taxon>Peniculida</taxon>
        <taxon>Parameciidae</taxon>
        <taxon>Paramecium</taxon>
    </lineage>
</organism>
<evidence type="ECO:0000256" key="1">
    <source>
        <dbReference type="SAM" id="MobiDB-lite"/>
    </source>
</evidence>
<keyword evidence="4" id="KW-1185">Reference proteome</keyword>
<dbReference type="EMBL" id="CAJJDM010000115">
    <property type="protein sequence ID" value="CAD8100405.1"/>
    <property type="molecule type" value="Genomic_DNA"/>
</dbReference>
<proteinExistence type="predicted"/>
<evidence type="ECO:0008006" key="5">
    <source>
        <dbReference type="Google" id="ProtNLM"/>
    </source>
</evidence>
<keyword evidence="2" id="KW-0812">Transmembrane</keyword>
<evidence type="ECO:0000313" key="4">
    <source>
        <dbReference type="Proteomes" id="UP000688137"/>
    </source>
</evidence>
<dbReference type="Proteomes" id="UP000688137">
    <property type="component" value="Unassembled WGS sequence"/>
</dbReference>
<gene>
    <name evidence="3" type="ORF">PPRIM_AZ9-3.1.T1120099</name>
</gene>
<feature type="transmembrane region" description="Helical" evidence="2">
    <location>
        <begin position="252"/>
        <end position="274"/>
    </location>
</feature>
<keyword evidence="2" id="KW-0472">Membrane</keyword>
<dbReference type="OMA" id="LYMYVIA"/>
<sequence>MIKPIYREYQNHQGDNEDPNNTKMVQITDDSSLNRINDTLKDSINEYNKYGVQNIFSPSKNINDKKELKDDTSQDPKNIQLVIQNITESDKLIEINTTDHGDKEEISKFQKGMLSLQTIKYQKKRIQFRNPKYEEKVKTKKEFNWNSNAIKQWKINVNIVLFVLNLLRVIKHKKQEGNKITQSQDVERNQNIKSNFRLKQFGLTILKFIVGISLALFISVLIFPFILISDLFLRIYTYINLYVRYALSHENLFYKFILLIQLYMYVIAIVIAIITNLYQSIITTVELIYNIVGTLQNNISDLTRLLYQTIQNPFSKQK</sequence>
<protein>
    <recommendedName>
        <fullName evidence="5">Transmembrane protein</fullName>
    </recommendedName>
</protein>
<evidence type="ECO:0000313" key="3">
    <source>
        <dbReference type="EMBL" id="CAD8100405.1"/>
    </source>
</evidence>
<accession>A0A8S1PBK4</accession>
<comment type="caution">
    <text evidence="3">The sequence shown here is derived from an EMBL/GenBank/DDBJ whole genome shotgun (WGS) entry which is preliminary data.</text>
</comment>
<evidence type="ECO:0000256" key="2">
    <source>
        <dbReference type="SAM" id="Phobius"/>
    </source>
</evidence>
<feature type="transmembrane region" description="Helical" evidence="2">
    <location>
        <begin position="205"/>
        <end position="232"/>
    </location>
</feature>